<dbReference type="AlphaFoldDB" id="A0A9X3I1S7"/>
<reference evidence="1" key="1">
    <citation type="submission" date="2022-11" db="EMBL/GenBank/DDBJ databases">
        <title>Salinimicrobium profundisediminis sp. nov., isolated from deep-sea sediment of the Mariana Trench.</title>
        <authorList>
            <person name="Fu H."/>
        </authorList>
    </citation>
    <scope>NUCLEOTIDE SEQUENCE</scope>
    <source>
        <strain evidence="1">MT39</strain>
    </source>
</reference>
<protein>
    <submittedName>
        <fullName evidence="1">Uncharacterized protein</fullName>
    </submittedName>
</protein>
<keyword evidence="2" id="KW-1185">Reference proteome</keyword>
<name>A0A9X3I1S7_9FLAO</name>
<gene>
    <name evidence="1" type="ORF">OQ279_14040</name>
</gene>
<organism evidence="1 2">
    <name type="scientific">Salinimicrobium profundisediminis</name>
    <dbReference type="NCBI Taxonomy" id="2994553"/>
    <lineage>
        <taxon>Bacteria</taxon>
        <taxon>Pseudomonadati</taxon>
        <taxon>Bacteroidota</taxon>
        <taxon>Flavobacteriia</taxon>
        <taxon>Flavobacteriales</taxon>
        <taxon>Flavobacteriaceae</taxon>
        <taxon>Salinimicrobium</taxon>
    </lineage>
</organism>
<evidence type="ECO:0000313" key="2">
    <source>
        <dbReference type="Proteomes" id="UP001148482"/>
    </source>
</evidence>
<evidence type="ECO:0000313" key="1">
    <source>
        <dbReference type="EMBL" id="MCX2839271.1"/>
    </source>
</evidence>
<comment type="caution">
    <text evidence="1">The sequence shown here is derived from an EMBL/GenBank/DDBJ whole genome shotgun (WGS) entry which is preliminary data.</text>
</comment>
<sequence length="51" mass="6019">MATSTEFPSEFIAYTRKYNQPENIFYSEGISQPEYAHYTLEFFIDKTIPTT</sequence>
<accession>A0A9X3I1S7</accession>
<dbReference type="EMBL" id="JAPJDA010000024">
    <property type="protein sequence ID" value="MCX2839271.1"/>
    <property type="molecule type" value="Genomic_DNA"/>
</dbReference>
<dbReference type="RefSeq" id="WP_266070626.1">
    <property type="nucleotide sequence ID" value="NZ_JAPJDA010000024.1"/>
</dbReference>
<proteinExistence type="predicted"/>
<dbReference type="Proteomes" id="UP001148482">
    <property type="component" value="Unassembled WGS sequence"/>
</dbReference>